<evidence type="ECO:0000313" key="2">
    <source>
        <dbReference type="EMBL" id="KAJ7751774.1"/>
    </source>
</evidence>
<protein>
    <submittedName>
        <fullName evidence="2">Uncharacterized protein</fullName>
    </submittedName>
</protein>
<accession>A0AAD7N9T1</accession>
<keyword evidence="3" id="KW-1185">Reference proteome</keyword>
<evidence type="ECO:0000313" key="3">
    <source>
        <dbReference type="Proteomes" id="UP001215280"/>
    </source>
</evidence>
<name>A0AAD7N9T1_9AGAR</name>
<organism evidence="2 3">
    <name type="scientific">Mycena maculata</name>
    <dbReference type="NCBI Taxonomy" id="230809"/>
    <lineage>
        <taxon>Eukaryota</taxon>
        <taxon>Fungi</taxon>
        <taxon>Dikarya</taxon>
        <taxon>Basidiomycota</taxon>
        <taxon>Agaricomycotina</taxon>
        <taxon>Agaricomycetes</taxon>
        <taxon>Agaricomycetidae</taxon>
        <taxon>Agaricales</taxon>
        <taxon>Marasmiineae</taxon>
        <taxon>Mycenaceae</taxon>
        <taxon>Mycena</taxon>
    </lineage>
</organism>
<feature type="region of interest" description="Disordered" evidence="1">
    <location>
        <begin position="47"/>
        <end position="69"/>
    </location>
</feature>
<dbReference type="AlphaFoldDB" id="A0AAD7N9T1"/>
<reference evidence="2" key="1">
    <citation type="submission" date="2023-03" db="EMBL/GenBank/DDBJ databases">
        <title>Massive genome expansion in bonnet fungi (Mycena s.s.) driven by repeated elements and novel gene families across ecological guilds.</title>
        <authorList>
            <consortium name="Lawrence Berkeley National Laboratory"/>
            <person name="Harder C.B."/>
            <person name="Miyauchi S."/>
            <person name="Viragh M."/>
            <person name="Kuo A."/>
            <person name="Thoen E."/>
            <person name="Andreopoulos B."/>
            <person name="Lu D."/>
            <person name="Skrede I."/>
            <person name="Drula E."/>
            <person name="Henrissat B."/>
            <person name="Morin E."/>
            <person name="Kohler A."/>
            <person name="Barry K."/>
            <person name="LaButti K."/>
            <person name="Morin E."/>
            <person name="Salamov A."/>
            <person name="Lipzen A."/>
            <person name="Mereny Z."/>
            <person name="Hegedus B."/>
            <person name="Baldrian P."/>
            <person name="Stursova M."/>
            <person name="Weitz H."/>
            <person name="Taylor A."/>
            <person name="Grigoriev I.V."/>
            <person name="Nagy L.G."/>
            <person name="Martin F."/>
            <person name="Kauserud H."/>
        </authorList>
    </citation>
    <scope>NUCLEOTIDE SEQUENCE</scope>
    <source>
        <strain evidence="2">CBHHK188m</strain>
    </source>
</reference>
<sequence length="228" mass="26660">MHQWETLRSSTNFTPFYVYVYVYTFRINDLHDLGLNEPSCTLCTQLKPTHDDSSLSRPPPRPRGLQRHCLPHLRPRPLRRPGQHLQRRRLRRPRRLPVVRPALLDKVRVLDALPRATIPPSLLWPIAKLLDHGWRAGRGEGGTYKKLKAELKRFLQIHRTGEEPLCAEEITILSHSGVRELGNKGTESIVTPMKVHLSFFSFPFFSFRFMFPHTVSSYFIHFRVKCHN</sequence>
<gene>
    <name evidence="2" type="ORF">DFH07DRAFT_887339</name>
</gene>
<evidence type="ECO:0000256" key="1">
    <source>
        <dbReference type="SAM" id="MobiDB-lite"/>
    </source>
</evidence>
<comment type="caution">
    <text evidence="2">The sequence shown here is derived from an EMBL/GenBank/DDBJ whole genome shotgun (WGS) entry which is preliminary data.</text>
</comment>
<dbReference type="Proteomes" id="UP001215280">
    <property type="component" value="Unassembled WGS sequence"/>
</dbReference>
<proteinExistence type="predicted"/>
<dbReference type="EMBL" id="JARJLG010000077">
    <property type="protein sequence ID" value="KAJ7751774.1"/>
    <property type="molecule type" value="Genomic_DNA"/>
</dbReference>